<evidence type="ECO:0000313" key="3">
    <source>
        <dbReference type="Proteomes" id="UP000298714"/>
    </source>
</evidence>
<dbReference type="Pfam" id="PF03865">
    <property type="entry name" value="ShlB"/>
    <property type="match status" value="1"/>
</dbReference>
<dbReference type="RefSeq" id="WP_281277546.1">
    <property type="nucleotide sequence ID" value="NZ_CP039704.1"/>
</dbReference>
<gene>
    <name evidence="2" type="ORF">E6W36_11725</name>
</gene>
<dbReference type="PANTHER" id="PTHR34597">
    <property type="entry name" value="SLR1661 PROTEIN"/>
    <property type="match status" value="1"/>
</dbReference>
<dbReference type="InterPro" id="IPR051544">
    <property type="entry name" value="TPS_OM_transporter"/>
</dbReference>
<evidence type="ECO:0000313" key="2">
    <source>
        <dbReference type="EMBL" id="QCI79932.1"/>
    </source>
</evidence>
<dbReference type="PANTHER" id="PTHR34597:SF6">
    <property type="entry name" value="BLR6126 PROTEIN"/>
    <property type="match status" value="1"/>
</dbReference>
<evidence type="ECO:0000259" key="1">
    <source>
        <dbReference type="Pfam" id="PF03865"/>
    </source>
</evidence>
<dbReference type="GO" id="GO:0046819">
    <property type="term" value="P:protein secretion by the type V secretion system"/>
    <property type="evidence" value="ECO:0007669"/>
    <property type="project" value="TreeGrafter"/>
</dbReference>
<dbReference type="Gene3D" id="2.40.160.50">
    <property type="entry name" value="membrane protein fhac: a member of the omp85/tpsb transporter family"/>
    <property type="match status" value="1"/>
</dbReference>
<dbReference type="AlphaFoldDB" id="A0A4D7CC83"/>
<dbReference type="GO" id="GO:0098046">
    <property type="term" value="C:type V protein secretion system complex"/>
    <property type="evidence" value="ECO:0007669"/>
    <property type="project" value="TreeGrafter"/>
</dbReference>
<reference evidence="3" key="1">
    <citation type="submission" date="2019-04" db="EMBL/GenBank/DDBJ databases">
        <title>Complete genome sequence of Sphingomonas sp. W1-2-3.</title>
        <authorList>
            <person name="Im W.T."/>
        </authorList>
    </citation>
    <scope>NUCLEOTIDE SEQUENCE [LARGE SCALE GENOMIC DNA]</scope>
    <source>
        <strain evidence="3">W1-2-3</strain>
    </source>
</reference>
<dbReference type="Proteomes" id="UP000298714">
    <property type="component" value="Chromosome"/>
</dbReference>
<name>A0A4D7CC83_9SPHN</name>
<dbReference type="GO" id="GO:0008320">
    <property type="term" value="F:protein transmembrane transporter activity"/>
    <property type="evidence" value="ECO:0007669"/>
    <property type="project" value="TreeGrafter"/>
</dbReference>
<organism evidence="2 3">
    <name type="scientific">Hankyongella ginsenosidimutans</name>
    <dbReference type="NCBI Taxonomy" id="1763828"/>
    <lineage>
        <taxon>Bacteria</taxon>
        <taxon>Pseudomonadati</taxon>
        <taxon>Pseudomonadota</taxon>
        <taxon>Alphaproteobacteria</taxon>
        <taxon>Sphingomonadales</taxon>
        <taxon>Sphingomonadaceae</taxon>
        <taxon>Hankyongella</taxon>
    </lineage>
</organism>
<keyword evidence="3" id="KW-1185">Reference proteome</keyword>
<protein>
    <recommendedName>
        <fullName evidence="1">Haemolysin activator HlyB C-terminal domain-containing protein</fullName>
    </recommendedName>
</protein>
<proteinExistence type="predicted"/>
<feature type="domain" description="Haemolysin activator HlyB C-terminal" evidence="1">
    <location>
        <begin position="4"/>
        <end position="188"/>
    </location>
</feature>
<dbReference type="InterPro" id="IPR005565">
    <property type="entry name" value="Hemolysn_activator_HlyB_C"/>
</dbReference>
<sequence>MPGTFDVDIKVEEKFPLHFDVEVNNDHNNGTDPIRLNASLRYTNLFQLGHTIAFTYAVAPKQRSDTEAFSGTYSAPIWDTPWSILLIGRTSNTETAALGGVDVLSNGFEVGVRGIRILPQFGSFSHSFTFGFDYKNSKEDTVIGDADPLQAPIRYWPVSASYTLQHNTENAQASATIGVTAGIRGLGSGVNEFQGFTPAAP</sequence>
<dbReference type="KEGG" id="hgn:E6W36_11725"/>
<dbReference type="EMBL" id="CP039704">
    <property type="protein sequence ID" value="QCI79932.1"/>
    <property type="molecule type" value="Genomic_DNA"/>
</dbReference>
<accession>A0A4D7CC83</accession>